<evidence type="ECO:0008006" key="4">
    <source>
        <dbReference type="Google" id="ProtNLM"/>
    </source>
</evidence>
<keyword evidence="3" id="KW-1185">Reference proteome</keyword>
<evidence type="ECO:0000313" key="2">
    <source>
        <dbReference type="EMBL" id="KLT73819.1"/>
    </source>
</evidence>
<sequence>MNQSLEKLEVSVYQLAQKFETVVGENKRLHEEIARLKAEQTQQKSEHQAAVDELSEALLVQVGKLKEDLQSKIDGLMVENQQYRDLLEGSAMHIRTLLARLPKETQEYEGEL</sequence>
<dbReference type="RefSeq" id="WP_047759911.1">
    <property type="nucleotide sequence ID" value="NZ_CP091510.1"/>
</dbReference>
<dbReference type="OrthoDB" id="8611234at2"/>
<proteinExistence type="predicted"/>
<evidence type="ECO:0000256" key="1">
    <source>
        <dbReference type="SAM" id="Coils"/>
    </source>
</evidence>
<feature type="coiled-coil region" evidence="1">
    <location>
        <begin position="19"/>
        <end position="86"/>
    </location>
</feature>
<organism evidence="2 3">
    <name type="scientific">Neisseria arctica</name>
    <dbReference type="NCBI Taxonomy" id="1470200"/>
    <lineage>
        <taxon>Bacteria</taxon>
        <taxon>Pseudomonadati</taxon>
        <taxon>Pseudomonadota</taxon>
        <taxon>Betaproteobacteria</taxon>
        <taxon>Neisseriales</taxon>
        <taxon>Neisseriaceae</taxon>
        <taxon>Neisseria</taxon>
    </lineage>
</organism>
<protein>
    <recommendedName>
        <fullName evidence="4">BZIP transcription factor</fullName>
    </recommendedName>
</protein>
<dbReference type="EMBL" id="JTDO01000001">
    <property type="protein sequence ID" value="KLT73819.1"/>
    <property type="molecule type" value="Genomic_DNA"/>
</dbReference>
<gene>
    <name evidence="2" type="ORF">PL75_00285</name>
</gene>
<evidence type="ECO:0000313" key="3">
    <source>
        <dbReference type="Proteomes" id="UP000036027"/>
    </source>
</evidence>
<accession>A0A0J0YUP3</accession>
<name>A0A0J0YUP3_9NEIS</name>
<comment type="caution">
    <text evidence="2">The sequence shown here is derived from an EMBL/GenBank/DDBJ whole genome shotgun (WGS) entry which is preliminary data.</text>
</comment>
<dbReference type="PATRIC" id="fig|1470200.3.peg.64"/>
<keyword evidence="1" id="KW-0175">Coiled coil</keyword>
<dbReference type="Proteomes" id="UP000036027">
    <property type="component" value="Unassembled WGS sequence"/>
</dbReference>
<reference evidence="2 3" key="1">
    <citation type="submission" date="2014-11" db="EMBL/GenBank/DDBJ databases">
        <title>Genome of a novel goose pathogen.</title>
        <authorList>
            <person name="Hansen C.M."/>
            <person name="Hueffer K."/>
            <person name="Choi S.C."/>
        </authorList>
    </citation>
    <scope>NUCLEOTIDE SEQUENCE [LARGE SCALE GENOMIC DNA]</scope>
    <source>
        <strain evidence="2 3">KH1503</strain>
    </source>
</reference>
<dbReference type="AlphaFoldDB" id="A0A0J0YUP3"/>
<dbReference type="STRING" id="1470200.PL75_00285"/>